<dbReference type="Proteomes" id="UP000319160">
    <property type="component" value="Unassembled WGS sequence"/>
</dbReference>
<dbReference type="InterPro" id="IPR051678">
    <property type="entry name" value="AGP_Transferase"/>
</dbReference>
<evidence type="ECO:0000313" key="2">
    <source>
        <dbReference type="EMBL" id="TRX91429.1"/>
    </source>
</evidence>
<dbReference type="STRING" id="2512241.A0A553HTZ1"/>
<evidence type="ECO:0000259" key="1">
    <source>
        <dbReference type="Pfam" id="PF01636"/>
    </source>
</evidence>
<dbReference type="InterPro" id="IPR002575">
    <property type="entry name" value="Aminoglycoside_PTrfase"/>
</dbReference>
<name>A0A553HTZ1_9PEZI</name>
<sequence>MDPQESTESSSKEEEKPLLETSKLLGFPPYVLDPQDLEIKGFDLCPGRLGCSIRQIDEETVVKYGPNVSLVEAEAMDFISSHTSVQCPKVIGAYVLDGTAYIIMSYEPGKLLPEFWEDASDEEKEKVIEQLQRYLKEMRDIKGDYVGGFNRNPCVAGEFQWDYDWKSGYKYGPYPDECGFNEGIMDAISRAHPGPSPTDPESRGYNRMYATGQLVRSLRGHEIVFTHGDLNSGNIIIRDDLTVVIIDWCTAGFYPAYWEWYKATWHGVFKPSFIRQVERYIPPYWIEANIMNQIFKLILG</sequence>
<feature type="domain" description="Aminoglycoside phosphotransferase" evidence="1">
    <location>
        <begin position="72"/>
        <end position="280"/>
    </location>
</feature>
<dbReference type="SUPFAM" id="SSF56112">
    <property type="entry name" value="Protein kinase-like (PK-like)"/>
    <property type="match status" value="1"/>
</dbReference>
<dbReference type="InterPro" id="IPR011009">
    <property type="entry name" value="Kinase-like_dom_sf"/>
</dbReference>
<dbReference type="PANTHER" id="PTHR21310">
    <property type="entry name" value="AMINOGLYCOSIDE PHOSPHOTRANSFERASE-RELATED-RELATED"/>
    <property type="match status" value="1"/>
</dbReference>
<dbReference type="PANTHER" id="PTHR21310:SF58">
    <property type="entry name" value="AMINOGLYCOSIDE PHOSPHOTRANSFERASE DOMAIN-CONTAINING PROTEIN"/>
    <property type="match status" value="1"/>
</dbReference>
<organism evidence="2 3">
    <name type="scientific">Xylaria flabelliformis</name>
    <dbReference type="NCBI Taxonomy" id="2512241"/>
    <lineage>
        <taxon>Eukaryota</taxon>
        <taxon>Fungi</taxon>
        <taxon>Dikarya</taxon>
        <taxon>Ascomycota</taxon>
        <taxon>Pezizomycotina</taxon>
        <taxon>Sordariomycetes</taxon>
        <taxon>Xylariomycetidae</taxon>
        <taxon>Xylariales</taxon>
        <taxon>Xylariaceae</taxon>
        <taxon>Xylaria</taxon>
    </lineage>
</organism>
<dbReference type="AlphaFoldDB" id="A0A553HTZ1"/>
<dbReference type="Gene3D" id="3.90.1200.10">
    <property type="match status" value="1"/>
</dbReference>
<comment type="caution">
    <text evidence="2">The sequence shown here is derived from an EMBL/GenBank/DDBJ whole genome shotgun (WGS) entry which is preliminary data.</text>
</comment>
<dbReference type="OrthoDB" id="8300194at2759"/>
<dbReference type="EMBL" id="VFLP01000045">
    <property type="protein sequence ID" value="TRX91429.1"/>
    <property type="molecule type" value="Genomic_DNA"/>
</dbReference>
<accession>A0A553HTZ1</accession>
<dbReference type="CDD" id="cd05120">
    <property type="entry name" value="APH_ChoK_like"/>
    <property type="match status" value="1"/>
</dbReference>
<protein>
    <recommendedName>
        <fullName evidence="1">Aminoglycoside phosphotransferase domain-containing protein</fullName>
    </recommendedName>
</protein>
<dbReference type="Gene3D" id="3.30.200.150">
    <property type="match status" value="1"/>
</dbReference>
<keyword evidence="3" id="KW-1185">Reference proteome</keyword>
<gene>
    <name evidence="2" type="ORF">FHL15_007653</name>
</gene>
<proteinExistence type="predicted"/>
<dbReference type="Pfam" id="PF01636">
    <property type="entry name" value="APH"/>
    <property type="match status" value="1"/>
</dbReference>
<evidence type="ECO:0000313" key="3">
    <source>
        <dbReference type="Proteomes" id="UP000319160"/>
    </source>
</evidence>
<reference evidence="3" key="1">
    <citation type="submission" date="2019-06" db="EMBL/GenBank/DDBJ databases">
        <title>Draft genome sequence of the griseofulvin-producing fungus Xylaria cubensis strain G536.</title>
        <authorList>
            <person name="Mead M.E."/>
            <person name="Raja H.A."/>
            <person name="Steenwyk J.L."/>
            <person name="Knowles S.L."/>
            <person name="Oberlies N.H."/>
            <person name="Rokas A."/>
        </authorList>
    </citation>
    <scope>NUCLEOTIDE SEQUENCE [LARGE SCALE GENOMIC DNA]</scope>
    <source>
        <strain evidence="3">G536</strain>
    </source>
</reference>